<dbReference type="GO" id="GO:0009539">
    <property type="term" value="C:photosystem II reaction center"/>
    <property type="evidence" value="ECO:0007669"/>
    <property type="project" value="InterPro"/>
</dbReference>
<evidence type="ECO:0000256" key="5">
    <source>
        <dbReference type="ARBA" id="ARBA00022531"/>
    </source>
</evidence>
<dbReference type="GeneID" id="40865517"/>
<dbReference type="NCBIfam" id="TIGR03043">
    <property type="entry name" value="PS_II_psbZ"/>
    <property type="match status" value="1"/>
</dbReference>
<dbReference type="GO" id="GO:0015979">
    <property type="term" value="P:photosynthesis"/>
    <property type="evidence" value="ECO:0007669"/>
    <property type="project" value="UniProtKB-KW"/>
</dbReference>
<name>A0A514CQ05_9STRA</name>
<keyword evidence="9 13" id="KW-0472">Membrane</keyword>
<dbReference type="RefSeq" id="YP_009675048.1">
    <property type="nucleotide sequence ID" value="NC_043890.1"/>
</dbReference>
<evidence type="ECO:0000256" key="7">
    <source>
        <dbReference type="ARBA" id="ARBA00022989"/>
    </source>
</evidence>
<protein>
    <recommendedName>
        <fullName evidence="3 12">Photosystem II reaction center protein Z</fullName>
    </recommendedName>
</protein>
<geneLocation type="chloroplast" evidence="15"/>
<evidence type="ECO:0000256" key="12">
    <source>
        <dbReference type="RuleBase" id="RU003472"/>
    </source>
</evidence>
<organism evidence="15">
    <name type="scientific">Rhizochromulina marina</name>
    <dbReference type="NCBI Taxonomy" id="1034831"/>
    <lineage>
        <taxon>Eukaryota</taxon>
        <taxon>Sar</taxon>
        <taxon>Stramenopiles</taxon>
        <taxon>Ochrophyta</taxon>
        <taxon>Dictyochophyceae</taxon>
        <taxon>Rhizochromulinales</taxon>
        <taxon>Rhizochromulina</taxon>
    </lineage>
</organism>
<sequence>MVTFLVLVLVLFSFALVIGVPVALATPEEWENSKSSVFNLASAWCLLVIVTGIVASA</sequence>
<evidence type="ECO:0000256" key="11">
    <source>
        <dbReference type="ARBA" id="ARBA00038734"/>
    </source>
</evidence>
<accession>A0A514CQ05</accession>
<dbReference type="Pfam" id="PF01737">
    <property type="entry name" value="Ycf9"/>
    <property type="match status" value="1"/>
</dbReference>
<proteinExistence type="inferred from homology"/>
<dbReference type="SUPFAM" id="SSF161055">
    <property type="entry name" value="PsbZ-like"/>
    <property type="match status" value="1"/>
</dbReference>
<feature type="signal peptide" evidence="14">
    <location>
        <begin position="1"/>
        <end position="19"/>
    </location>
</feature>
<keyword evidence="14" id="KW-0732">Signal</keyword>
<evidence type="ECO:0000256" key="3">
    <source>
        <dbReference type="ARBA" id="ARBA00021665"/>
    </source>
</evidence>
<evidence type="ECO:0000256" key="14">
    <source>
        <dbReference type="SAM" id="SignalP"/>
    </source>
</evidence>
<evidence type="ECO:0000256" key="4">
    <source>
        <dbReference type="ARBA" id="ARBA00022469"/>
    </source>
</evidence>
<evidence type="ECO:0000256" key="10">
    <source>
        <dbReference type="ARBA" id="ARBA00023276"/>
    </source>
</evidence>
<comment type="subunit">
    <text evidence="11">PSII is composed of 1 copy each of membrane proteins PsbA, PsbB, PsbC, PsbD, PsbE, PsbF, PsbH, PsbI, PsbJ, PsbK, PsbL, PsbM, PsbT, PsbY, PsbZ, Psb30/Ycf12, at least 3 peripheral proteins of the oxygen-evolving complex and a large number of cofactors. It forms dimeric complexes.</text>
</comment>
<dbReference type="PANTHER" id="PTHR34971:SF2">
    <property type="entry name" value="PHOTOSYSTEM II REACTION CENTER PROTEIN Z"/>
    <property type="match status" value="1"/>
</dbReference>
<keyword evidence="4 12" id="KW-0674">Reaction center</keyword>
<reference evidence="15" key="1">
    <citation type="submission" date="2019-02" db="EMBL/GenBank/DDBJ databases">
        <title>Dictyochophyceae plastid genomes reveal unusual variability of their organisation.</title>
        <authorList>
            <person name="Han K.Y."/>
            <person name="Maciszewski K."/>
            <person name="Graf L."/>
            <person name="Andersen R.A."/>
            <person name="Karnkowska A."/>
            <person name="Yoon H.S."/>
        </authorList>
    </citation>
    <scope>NUCLEOTIDE SEQUENCE</scope>
</reference>
<keyword evidence="7 13" id="KW-1133">Transmembrane helix</keyword>
<keyword evidence="6 12" id="KW-0812">Transmembrane</keyword>
<keyword evidence="15" id="KW-0934">Plastid</keyword>
<comment type="function">
    <text evidence="12">Controls the interaction of photosystem II (PSII) cores with the light-harvesting antenna, regulates electron flow through the 2 photosystem reaction centers. PSII is a light-driven water plastoquinone oxidoreductase, using light energy to abstract electrons from H(2)O, generating a proton gradient subsequently used for ATP formation.</text>
</comment>
<evidence type="ECO:0000256" key="9">
    <source>
        <dbReference type="ARBA" id="ARBA00023136"/>
    </source>
</evidence>
<evidence type="ECO:0000256" key="1">
    <source>
        <dbReference type="ARBA" id="ARBA00004141"/>
    </source>
</evidence>
<evidence type="ECO:0000256" key="6">
    <source>
        <dbReference type="ARBA" id="ARBA00022692"/>
    </source>
</evidence>
<keyword evidence="8 12" id="KW-0793">Thylakoid</keyword>
<dbReference type="InterPro" id="IPR036512">
    <property type="entry name" value="PSII_PsbZ_sf"/>
</dbReference>
<keyword evidence="10 12" id="KW-0604">Photosystem II</keyword>
<comment type="similarity">
    <text evidence="2 12">Belongs to the PsbZ family.</text>
</comment>
<dbReference type="Gene3D" id="1.10.287.740">
    <property type="entry name" value="Photosystem II PsbZ, reaction centre"/>
    <property type="match status" value="1"/>
</dbReference>
<dbReference type="InterPro" id="IPR002644">
    <property type="entry name" value="PSII_PsbZ"/>
</dbReference>
<dbReference type="PANTHER" id="PTHR34971">
    <property type="entry name" value="PHOTOSYSTEM II REACTION CENTER PROTEIN Z"/>
    <property type="match status" value="1"/>
</dbReference>
<feature type="chain" id="PRO_5022097312" description="Photosystem II reaction center protein Z" evidence="14">
    <location>
        <begin position="20"/>
        <end position="57"/>
    </location>
</feature>
<keyword evidence="5 12" id="KW-0602">Photosynthesis</keyword>
<comment type="subcellular location">
    <subcellularLocation>
        <location evidence="1">Membrane</location>
        <topology evidence="1">Multi-pass membrane protein</topology>
    </subcellularLocation>
</comment>
<gene>
    <name evidence="15" type="primary">psbZ</name>
</gene>
<evidence type="ECO:0000313" key="15">
    <source>
        <dbReference type="EMBL" id="QDH81899.1"/>
    </source>
</evidence>
<dbReference type="AlphaFoldDB" id="A0A514CQ05"/>
<keyword evidence="15" id="KW-0150">Chloroplast</keyword>
<dbReference type="EMBL" id="MK561360">
    <property type="protein sequence ID" value="QDH81899.1"/>
    <property type="molecule type" value="Genomic_DNA"/>
</dbReference>
<feature type="transmembrane region" description="Helical" evidence="13">
    <location>
        <begin position="35"/>
        <end position="55"/>
    </location>
</feature>
<evidence type="ECO:0000256" key="13">
    <source>
        <dbReference type="SAM" id="Phobius"/>
    </source>
</evidence>
<evidence type="ECO:0000256" key="8">
    <source>
        <dbReference type="ARBA" id="ARBA00023078"/>
    </source>
</evidence>
<evidence type="ECO:0000256" key="2">
    <source>
        <dbReference type="ARBA" id="ARBA00008367"/>
    </source>
</evidence>
<dbReference type="GO" id="GO:0042549">
    <property type="term" value="P:photosystem II stabilization"/>
    <property type="evidence" value="ECO:0007669"/>
    <property type="project" value="InterPro"/>
</dbReference>